<dbReference type="EMBL" id="NBWC01000024">
    <property type="protein sequence ID" value="ORL62909.1"/>
    <property type="molecule type" value="Genomic_DNA"/>
</dbReference>
<dbReference type="RefSeq" id="WP_084857690.1">
    <property type="nucleotide sequence ID" value="NZ_NBWC01000024.1"/>
</dbReference>
<organism evidence="2 3">
    <name type="scientific">Pseudomonas putida</name>
    <name type="common">Arthrobacter siderocapsulatus</name>
    <dbReference type="NCBI Taxonomy" id="303"/>
    <lineage>
        <taxon>Bacteria</taxon>
        <taxon>Pseudomonadati</taxon>
        <taxon>Pseudomonadota</taxon>
        <taxon>Gammaproteobacteria</taxon>
        <taxon>Pseudomonadales</taxon>
        <taxon>Pseudomonadaceae</taxon>
        <taxon>Pseudomonas</taxon>
    </lineage>
</organism>
<feature type="domain" description="Minor tail T" evidence="1">
    <location>
        <begin position="2"/>
        <end position="67"/>
    </location>
</feature>
<name>A0A1X0ZT75_PSEPU</name>
<protein>
    <recommendedName>
        <fullName evidence="1">Minor tail T domain-containing protein</fullName>
    </recommendedName>
</protein>
<evidence type="ECO:0000313" key="3">
    <source>
        <dbReference type="Proteomes" id="UP000193675"/>
    </source>
</evidence>
<evidence type="ECO:0000259" key="1">
    <source>
        <dbReference type="Pfam" id="PF06223"/>
    </source>
</evidence>
<proteinExistence type="predicted"/>
<dbReference type="Pfam" id="PF06223">
    <property type="entry name" value="Phage_tail_T"/>
    <property type="match status" value="1"/>
</dbReference>
<dbReference type="InterPro" id="IPR009350">
    <property type="entry name" value="Phage_tail_T"/>
</dbReference>
<gene>
    <name evidence="2" type="ORF">B7H17_16270</name>
</gene>
<accession>A0A1X0ZT75</accession>
<dbReference type="AlphaFoldDB" id="A0A1X0ZT75"/>
<evidence type="ECO:0000313" key="2">
    <source>
        <dbReference type="EMBL" id="ORL62909.1"/>
    </source>
</evidence>
<dbReference type="OrthoDB" id="6628031at2"/>
<reference evidence="2 3" key="1">
    <citation type="submission" date="2017-04" db="EMBL/GenBank/DDBJ databases">
        <title>Presence of VIM-2 positive Pseudomonas species in chickens and their surrounding environment.</title>
        <authorList>
            <person name="Zhang R."/>
        </authorList>
    </citation>
    <scope>NUCLEOTIDE SEQUENCE [LARGE SCALE GENOMIC DNA]</scope>
    <source>
        <strain evidence="2 3">DZ-C18</strain>
    </source>
</reference>
<dbReference type="Proteomes" id="UP000193675">
    <property type="component" value="Unassembled WGS sequence"/>
</dbReference>
<comment type="caution">
    <text evidence="2">The sequence shown here is derived from an EMBL/GenBank/DDBJ whole genome shotgun (WGS) entry which is preliminary data.</text>
</comment>
<sequence>MSYLEAQRWASYMKEHGPVNSTRRIEQMLAKLCWVVQKVNGGKLEVEDFLPEYGEPEEEAPDIQQFLAILTSARVK</sequence>